<reference evidence="1 2" key="2">
    <citation type="submission" date="2007-08" db="EMBL/GenBank/DDBJ databases">
        <authorList>
            <person name="Fulton L."/>
            <person name="Clifton S."/>
            <person name="Fulton B."/>
            <person name="Xu J."/>
            <person name="Minx P."/>
            <person name="Pepin K.H."/>
            <person name="Johnson M."/>
            <person name="Thiruvilangam P."/>
            <person name="Bhonagiri V."/>
            <person name="Nash W.E."/>
            <person name="Wang C."/>
            <person name="Mardis E.R."/>
            <person name="Wilson R.K."/>
        </authorList>
    </citation>
    <scope>NUCLEOTIDE SEQUENCE [LARGE SCALE GENOMIC DNA]</scope>
    <source>
        <strain evidence="1 2">DSM 753</strain>
    </source>
</reference>
<name>A7VTW1_9FIRM</name>
<comment type="caution">
    <text evidence="1">The sequence shown here is derived from an EMBL/GenBank/DDBJ whole genome shotgun (WGS) entry which is preliminary data.</text>
</comment>
<evidence type="ECO:0000313" key="1">
    <source>
        <dbReference type="EMBL" id="EDO61607.1"/>
    </source>
</evidence>
<reference evidence="1 2" key="1">
    <citation type="submission" date="2007-08" db="EMBL/GenBank/DDBJ databases">
        <title>Draft genome sequence of Clostridium leptum (DSM 753).</title>
        <authorList>
            <person name="Sudarsanam P."/>
            <person name="Ley R."/>
            <person name="Guruge J."/>
            <person name="Turnbaugh P.J."/>
            <person name="Mahowald M."/>
            <person name="Liep D."/>
            <person name="Gordon J."/>
        </authorList>
    </citation>
    <scope>NUCLEOTIDE SEQUENCE [LARGE SCALE GENOMIC DNA]</scope>
    <source>
        <strain evidence="1 2">DSM 753</strain>
    </source>
</reference>
<dbReference type="EMBL" id="ABCB02000018">
    <property type="protein sequence ID" value="EDO61607.1"/>
    <property type="molecule type" value="Genomic_DNA"/>
</dbReference>
<dbReference type="HOGENOM" id="CLU_3231789_0_0_9"/>
<evidence type="ECO:0000313" key="2">
    <source>
        <dbReference type="Proteomes" id="UP000003490"/>
    </source>
</evidence>
<dbReference type="AlphaFoldDB" id="A7VTW1"/>
<organism evidence="1 2">
    <name type="scientific">[Clostridium] leptum DSM 753</name>
    <dbReference type="NCBI Taxonomy" id="428125"/>
    <lineage>
        <taxon>Bacteria</taxon>
        <taxon>Bacillati</taxon>
        <taxon>Bacillota</taxon>
        <taxon>Clostridia</taxon>
        <taxon>Eubacteriales</taxon>
        <taxon>Oscillospiraceae</taxon>
        <taxon>Oscillospiraceae incertae sedis</taxon>
    </lineage>
</organism>
<dbReference type="Proteomes" id="UP000003490">
    <property type="component" value="Unassembled WGS sequence"/>
</dbReference>
<protein>
    <submittedName>
        <fullName evidence="1">Uncharacterized protein</fullName>
    </submittedName>
</protein>
<gene>
    <name evidence="1" type="ORF">CLOLEP_02004</name>
</gene>
<sequence length="43" mass="4809">MRRYFRGANRNCYFVLPSLHGLSFSGKIQVLPVDPAAKKASVL</sequence>
<proteinExistence type="predicted"/>
<accession>A7VTW1</accession>